<dbReference type="SUPFAM" id="SSF52129">
    <property type="entry name" value="Caspase-like"/>
    <property type="match status" value="1"/>
</dbReference>
<dbReference type="Pfam" id="PF00656">
    <property type="entry name" value="Peptidase_C14"/>
    <property type="match status" value="1"/>
</dbReference>
<feature type="region of interest" description="Disordered" evidence="2">
    <location>
        <begin position="1"/>
        <end position="34"/>
    </location>
</feature>
<dbReference type="PANTHER" id="PTHR10454:SF210">
    <property type="entry name" value="CASPASE-2"/>
    <property type="match status" value="1"/>
</dbReference>
<evidence type="ECO:0000256" key="1">
    <source>
        <dbReference type="ARBA" id="ARBA00010134"/>
    </source>
</evidence>
<dbReference type="InterPro" id="IPR002398">
    <property type="entry name" value="Pept_C14"/>
</dbReference>
<evidence type="ECO:0000313" key="4">
    <source>
        <dbReference type="EMBL" id="VDL62354.1"/>
    </source>
</evidence>
<dbReference type="GO" id="GO:0005737">
    <property type="term" value="C:cytoplasm"/>
    <property type="evidence" value="ECO:0007669"/>
    <property type="project" value="TreeGrafter"/>
</dbReference>
<dbReference type="EMBL" id="UYSG01011446">
    <property type="protein sequence ID" value="VDL62354.1"/>
    <property type="molecule type" value="Genomic_DNA"/>
</dbReference>
<dbReference type="Gene3D" id="3.40.50.1460">
    <property type="match status" value="1"/>
</dbReference>
<gene>
    <name evidence="4" type="ORF">HDID_LOCUS9922</name>
</gene>
<dbReference type="InterPro" id="IPR001309">
    <property type="entry name" value="Pept_C14_p20"/>
</dbReference>
<comment type="similarity">
    <text evidence="1">Belongs to the peptidase C14A family.</text>
</comment>
<evidence type="ECO:0000256" key="2">
    <source>
        <dbReference type="SAM" id="MobiDB-lite"/>
    </source>
</evidence>
<dbReference type="InterPro" id="IPR016129">
    <property type="entry name" value="Caspase_his_AS"/>
</dbReference>
<dbReference type="PRINTS" id="PR00376">
    <property type="entry name" value="IL1BCENZYME"/>
</dbReference>
<dbReference type="PROSITE" id="PS01121">
    <property type="entry name" value="CASPASE_HIS"/>
    <property type="match status" value="1"/>
</dbReference>
<dbReference type="OrthoDB" id="6275080at2759"/>
<protein>
    <submittedName>
        <fullName evidence="6">CASPASE_P20 domain-containing protein</fullName>
    </submittedName>
</protein>
<dbReference type="WBParaSite" id="HDID_0000992401-mRNA-1">
    <property type="protein sequence ID" value="HDID_0000992401-mRNA-1"/>
    <property type="gene ID" value="HDID_0000992401"/>
</dbReference>
<dbReference type="GO" id="GO:0043525">
    <property type="term" value="P:positive regulation of neuron apoptotic process"/>
    <property type="evidence" value="ECO:0007669"/>
    <property type="project" value="TreeGrafter"/>
</dbReference>
<evidence type="ECO:0000259" key="3">
    <source>
        <dbReference type="PROSITE" id="PS50208"/>
    </source>
</evidence>
<sequence>METQVSSQTVPSEGDEKDTSFLFPTRNVPAPCPSPPILTKAMGSPETSMSVDSWRYITESELSDPNLAYPRVLTPNNRSNPRGVCLLINQRDFDQAKTGQERRDGTDVDADIIERTFIKCGYSVNRATNLTLRKMEYLLDDVRNQNHSKYDSFVCVILSHGCEGMVFASDGTINVDRLISYFRSDRCPTLAGKPKMFFI</sequence>
<organism evidence="6">
    <name type="scientific">Hymenolepis diminuta</name>
    <name type="common">Rat tapeworm</name>
    <dbReference type="NCBI Taxonomy" id="6216"/>
    <lineage>
        <taxon>Eukaryota</taxon>
        <taxon>Metazoa</taxon>
        <taxon>Spiralia</taxon>
        <taxon>Lophotrochozoa</taxon>
        <taxon>Platyhelminthes</taxon>
        <taxon>Cestoda</taxon>
        <taxon>Eucestoda</taxon>
        <taxon>Cyclophyllidea</taxon>
        <taxon>Hymenolepididae</taxon>
        <taxon>Hymenolepis</taxon>
    </lineage>
</organism>
<reference evidence="6" key="1">
    <citation type="submission" date="2017-02" db="UniProtKB">
        <authorList>
            <consortium name="WormBaseParasite"/>
        </authorList>
    </citation>
    <scope>IDENTIFICATION</scope>
</reference>
<dbReference type="PANTHER" id="PTHR10454">
    <property type="entry name" value="CASPASE"/>
    <property type="match status" value="1"/>
</dbReference>
<dbReference type="PROSITE" id="PS50208">
    <property type="entry name" value="CASPASE_P20"/>
    <property type="match status" value="1"/>
</dbReference>
<dbReference type="InterPro" id="IPR011600">
    <property type="entry name" value="Pept_C14_caspase"/>
</dbReference>
<accession>A0A0R3SW92</accession>
<dbReference type="InterPro" id="IPR015917">
    <property type="entry name" value="Pept_C14A"/>
</dbReference>
<dbReference type="GO" id="GO:0006915">
    <property type="term" value="P:apoptotic process"/>
    <property type="evidence" value="ECO:0007669"/>
    <property type="project" value="TreeGrafter"/>
</dbReference>
<evidence type="ECO:0000313" key="5">
    <source>
        <dbReference type="Proteomes" id="UP000274504"/>
    </source>
</evidence>
<name>A0A0R3SW92_HYMDI</name>
<dbReference type="InterPro" id="IPR029030">
    <property type="entry name" value="Caspase-like_dom_sf"/>
</dbReference>
<reference evidence="4 5" key="2">
    <citation type="submission" date="2018-11" db="EMBL/GenBank/DDBJ databases">
        <authorList>
            <consortium name="Pathogen Informatics"/>
        </authorList>
    </citation>
    <scope>NUCLEOTIDE SEQUENCE [LARGE SCALE GENOMIC DNA]</scope>
</reference>
<dbReference type="SMART" id="SM00115">
    <property type="entry name" value="CASc"/>
    <property type="match status" value="1"/>
</dbReference>
<dbReference type="STRING" id="6216.A0A0R3SW92"/>
<feature type="compositionally biased region" description="Polar residues" evidence="2">
    <location>
        <begin position="1"/>
        <end position="11"/>
    </location>
</feature>
<proteinExistence type="inferred from homology"/>
<dbReference type="GO" id="GO:0004197">
    <property type="term" value="F:cysteine-type endopeptidase activity"/>
    <property type="evidence" value="ECO:0007669"/>
    <property type="project" value="InterPro"/>
</dbReference>
<dbReference type="AlphaFoldDB" id="A0A0R3SW92"/>
<dbReference type="Proteomes" id="UP000274504">
    <property type="component" value="Unassembled WGS sequence"/>
</dbReference>
<dbReference type="GO" id="GO:0006508">
    <property type="term" value="P:proteolysis"/>
    <property type="evidence" value="ECO:0007669"/>
    <property type="project" value="InterPro"/>
</dbReference>
<feature type="domain" description="Caspase family p20" evidence="3">
    <location>
        <begin position="81"/>
        <end position="199"/>
    </location>
</feature>
<evidence type="ECO:0000313" key="6">
    <source>
        <dbReference type="WBParaSite" id="HDID_0000992401-mRNA-1"/>
    </source>
</evidence>